<evidence type="ECO:0000313" key="1">
    <source>
        <dbReference type="EMBL" id="KAL0010700.1"/>
    </source>
</evidence>
<dbReference type="PANTHER" id="PTHR33116">
    <property type="entry name" value="REVERSE TRANSCRIPTASE ZINC-BINDING DOMAIN-CONTAINING PROTEIN-RELATED-RELATED"/>
    <property type="match status" value="1"/>
</dbReference>
<accession>A0AAW2DN27</accession>
<protein>
    <recommendedName>
        <fullName evidence="3">Reverse transcriptase</fullName>
    </recommendedName>
</protein>
<dbReference type="AlphaFoldDB" id="A0AAW2DN27"/>
<dbReference type="PANTHER" id="PTHR33116:SF86">
    <property type="entry name" value="REVERSE TRANSCRIPTASE DOMAIN-CONTAINING PROTEIN"/>
    <property type="match status" value="1"/>
</dbReference>
<sequence length="226" mass="26277">MENCEQYLRLPMVGGKSNLNTFKDLREKITKRVLGWKEKFISKVGKEILIKTVAQAIPIYSIGIFRILKALCDSINSTLAKYWWGQTKEEKKIHWINWNKLCMSKKSGGMGFRDFQAFNLALLAKQAWRLIHHTHSLFYRVYKARYFPNCSFMDAILGNNPSYVWRSLLAARDVISEGSIWKVGNGRNILVSTHKWLPHKPVFLGDDQPNLHVSDLIDSTTMQWDR</sequence>
<reference evidence="1 2" key="1">
    <citation type="submission" date="2024-01" db="EMBL/GenBank/DDBJ databases">
        <title>A telomere-to-telomere, gap-free genome of sweet tea (Lithocarpus litseifolius).</title>
        <authorList>
            <person name="Zhou J."/>
        </authorList>
    </citation>
    <scope>NUCLEOTIDE SEQUENCE [LARGE SCALE GENOMIC DNA]</scope>
    <source>
        <strain evidence="1">Zhou-2022a</strain>
        <tissue evidence="1">Leaf</tissue>
    </source>
</reference>
<evidence type="ECO:0000313" key="2">
    <source>
        <dbReference type="Proteomes" id="UP001459277"/>
    </source>
</evidence>
<proteinExistence type="predicted"/>
<keyword evidence="2" id="KW-1185">Reference proteome</keyword>
<comment type="caution">
    <text evidence="1">The sequence shown here is derived from an EMBL/GenBank/DDBJ whole genome shotgun (WGS) entry which is preliminary data.</text>
</comment>
<dbReference type="EMBL" id="JAZDWU010000002">
    <property type="protein sequence ID" value="KAL0010700.1"/>
    <property type="molecule type" value="Genomic_DNA"/>
</dbReference>
<evidence type="ECO:0008006" key="3">
    <source>
        <dbReference type="Google" id="ProtNLM"/>
    </source>
</evidence>
<organism evidence="1 2">
    <name type="scientific">Lithocarpus litseifolius</name>
    <dbReference type="NCBI Taxonomy" id="425828"/>
    <lineage>
        <taxon>Eukaryota</taxon>
        <taxon>Viridiplantae</taxon>
        <taxon>Streptophyta</taxon>
        <taxon>Embryophyta</taxon>
        <taxon>Tracheophyta</taxon>
        <taxon>Spermatophyta</taxon>
        <taxon>Magnoliopsida</taxon>
        <taxon>eudicotyledons</taxon>
        <taxon>Gunneridae</taxon>
        <taxon>Pentapetalae</taxon>
        <taxon>rosids</taxon>
        <taxon>fabids</taxon>
        <taxon>Fagales</taxon>
        <taxon>Fagaceae</taxon>
        <taxon>Lithocarpus</taxon>
    </lineage>
</organism>
<dbReference type="Proteomes" id="UP001459277">
    <property type="component" value="Unassembled WGS sequence"/>
</dbReference>
<name>A0AAW2DN27_9ROSI</name>
<gene>
    <name evidence="1" type="ORF">SO802_005808</name>
</gene>